<evidence type="ECO:0000256" key="1">
    <source>
        <dbReference type="SAM" id="MobiDB-lite"/>
    </source>
</evidence>
<dbReference type="AlphaFoldDB" id="A0A1W1UDZ3"/>
<dbReference type="OrthoDB" id="65343at2"/>
<sequence length="152" mass="15436">MKTKTTQTVTALPRTALLAGYGGAAALRTGSTDVPPSDTTVGGSPTGPPEVQGEWQAGESASVGDYAPNSRAWQGGAGSSFSLKLRADGPYQYAGLLALDAGACQGKILSDEKGRATFEDGKMTFTPTEGAVRPSVWNGPVNPPLPPSAAGR</sequence>
<evidence type="ECO:0000313" key="2">
    <source>
        <dbReference type="EMBL" id="SMB79004.1"/>
    </source>
</evidence>
<dbReference type="Proteomes" id="UP000192582">
    <property type="component" value="Unassembled WGS sequence"/>
</dbReference>
<keyword evidence="3" id="KW-1185">Reference proteome</keyword>
<feature type="region of interest" description="Disordered" evidence="1">
    <location>
        <begin position="124"/>
        <end position="152"/>
    </location>
</feature>
<feature type="compositionally biased region" description="Pro residues" evidence="1">
    <location>
        <begin position="141"/>
        <end position="152"/>
    </location>
</feature>
<organism evidence="2 3">
    <name type="scientific">Deinococcus hopiensis KR-140</name>
    <dbReference type="NCBI Taxonomy" id="695939"/>
    <lineage>
        <taxon>Bacteria</taxon>
        <taxon>Thermotogati</taxon>
        <taxon>Deinococcota</taxon>
        <taxon>Deinococci</taxon>
        <taxon>Deinococcales</taxon>
        <taxon>Deinococcaceae</taxon>
        <taxon>Deinococcus</taxon>
    </lineage>
</organism>
<accession>A0A1W1UDZ3</accession>
<reference evidence="2 3" key="1">
    <citation type="submission" date="2017-04" db="EMBL/GenBank/DDBJ databases">
        <authorList>
            <person name="Afonso C.L."/>
            <person name="Miller P.J."/>
            <person name="Scott M.A."/>
            <person name="Spackman E."/>
            <person name="Goraichik I."/>
            <person name="Dimitrov K.M."/>
            <person name="Suarez D.L."/>
            <person name="Swayne D.E."/>
        </authorList>
    </citation>
    <scope>NUCLEOTIDE SEQUENCE [LARGE SCALE GENOMIC DNA]</scope>
    <source>
        <strain evidence="2 3">KR-140</strain>
    </source>
</reference>
<name>A0A1W1UDZ3_9DEIO</name>
<feature type="compositionally biased region" description="Polar residues" evidence="1">
    <location>
        <begin position="29"/>
        <end position="43"/>
    </location>
</feature>
<proteinExistence type="predicted"/>
<evidence type="ECO:0000313" key="3">
    <source>
        <dbReference type="Proteomes" id="UP000192582"/>
    </source>
</evidence>
<dbReference type="STRING" id="695939.SAMN00790413_05723"/>
<gene>
    <name evidence="2" type="ORF">SAMN00790413_05723</name>
</gene>
<dbReference type="EMBL" id="FWWU01000003">
    <property type="protein sequence ID" value="SMB79004.1"/>
    <property type="molecule type" value="Genomic_DNA"/>
</dbReference>
<dbReference type="RefSeq" id="WP_084045374.1">
    <property type="nucleotide sequence ID" value="NZ_FWWU01000003.1"/>
</dbReference>
<protein>
    <submittedName>
        <fullName evidence="2">Uncharacterized protein</fullName>
    </submittedName>
</protein>
<feature type="region of interest" description="Disordered" evidence="1">
    <location>
        <begin position="27"/>
        <end position="64"/>
    </location>
</feature>